<evidence type="ECO:0000256" key="2">
    <source>
        <dbReference type="ARBA" id="ARBA00007265"/>
    </source>
</evidence>
<dbReference type="Proteomes" id="UP000290365">
    <property type="component" value="Chromosome"/>
</dbReference>
<keyword evidence="14" id="KW-1185">Reference proteome</keyword>
<keyword evidence="4 11" id="KW-0808">Transferase</keyword>
<dbReference type="SUPFAM" id="SSF81891">
    <property type="entry name" value="Poly A polymerase C-terminal region-like"/>
    <property type="match status" value="1"/>
</dbReference>
<keyword evidence="6" id="KW-0548">Nucleotidyltransferase</keyword>
<dbReference type="SUPFAM" id="SSF81301">
    <property type="entry name" value="Nucleotidyltransferase"/>
    <property type="match status" value="1"/>
</dbReference>
<dbReference type="Gene3D" id="3.30.460.10">
    <property type="entry name" value="Beta Polymerase, domain 2"/>
    <property type="match status" value="1"/>
</dbReference>
<keyword evidence="3" id="KW-0820">tRNA-binding</keyword>
<organism evidence="13 14">
    <name type="scientific">Ktedonosporobacter rubrisoli</name>
    <dbReference type="NCBI Taxonomy" id="2509675"/>
    <lineage>
        <taxon>Bacteria</taxon>
        <taxon>Bacillati</taxon>
        <taxon>Chloroflexota</taxon>
        <taxon>Ktedonobacteria</taxon>
        <taxon>Ktedonobacterales</taxon>
        <taxon>Ktedonosporobacteraceae</taxon>
        <taxon>Ktedonosporobacter</taxon>
    </lineage>
</organism>
<dbReference type="Pfam" id="PF01966">
    <property type="entry name" value="HD"/>
    <property type="match status" value="1"/>
</dbReference>
<dbReference type="InterPro" id="IPR006674">
    <property type="entry name" value="HD_domain"/>
</dbReference>
<evidence type="ECO:0000313" key="14">
    <source>
        <dbReference type="Proteomes" id="UP000290365"/>
    </source>
</evidence>
<evidence type="ECO:0000256" key="3">
    <source>
        <dbReference type="ARBA" id="ARBA00022555"/>
    </source>
</evidence>
<dbReference type="CDD" id="cd00077">
    <property type="entry name" value="HDc"/>
    <property type="match status" value="1"/>
</dbReference>
<dbReference type="GO" id="GO:0016779">
    <property type="term" value="F:nucleotidyltransferase activity"/>
    <property type="evidence" value="ECO:0007669"/>
    <property type="project" value="UniProtKB-KW"/>
</dbReference>
<evidence type="ECO:0000256" key="10">
    <source>
        <dbReference type="ARBA" id="ARBA00022884"/>
    </source>
</evidence>
<dbReference type="Pfam" id="PF12627">
    <property type="entry name" value="PolyA_pol_RNAbd"/>
    <property type="match status" value="1"/>
</dbReference>
<keyword evidence="8" id="KW-0547">Nucleotide-binding</keyword>
<dbReference type="GO" id="GO:0008033">
    <property type="term" value="P:tRNA processing"/>
    <property type="evidence" value="ECO:0007669"/>
    <property type="project" value="UniProtKB-KW"/>
</dbReference>
<dbReference type="GO" id="GO:0000166">
    <property type="term" value="F:nucleotide binding"/>
    <property type="evidence" value="ECO:0007669"/>
    <property type="project" value="UniProtKB-KW"/>
</dbReference>
<dbReference type="InterPro" id="IPR050124">
    <property type="entry name" value="tRNA_CCA-adding_enzyme"/>
</dbReference>
<dbReference type="PANTHER" id="PTHR47545">
    <property type="entry name" value="MULTIFUNCTIONAL CCA PROTEIN"/>
    <property type="match status" value="1"/>
</dbReference>
<dbReference type="GO" id="GO:0000049">
    <property type="term" value="F:tRNA binding"/>
    <property type="evidence" value="ECO:0007669"/>
    <property type="project" value="UniProtKB-KW"/>
</dbReference>
<dbReference type="InterPro" id="IPR002646">
    <property type="entry name" value="PolA_pol_head_dom"/>
</dbReference>
<comment type="cofactor">
    <cofactor evidence="1">
        <name>Mg(2+)</name>
        <dbReference type="ChEBI" id="CHEBI:18420"/>
    </cofactor>
</comment>
<dbReference type="PANTHER" id="PTHR47545:SF2">
    <property type="entry name" value="CC-ADDING TRNA NUCLEOTIDYLTRANSFERASE"/>
    <property type="match status" value="1"/>
</dbReference>
<dbReference type="InterPro" id="IPR006675">
    <property type="entry name" value="HDIG_dom"/>
</dbReference>
<dbReference type="OrthoDB" id="9805698at2"/>
<evidence type="ECO:0000256" key="6">
    <source>
        <dbReference type="ARBA" id="ARBA00022695"/>
    </source>
</evidence>
<evidence type="ECO:0000256" key="9">
    <source>
        <dbReference type="ARBA" id="ARBA00022842"/>
    </source>
</evidence>
<evidence type="ECO:0000256" key="4">
    <source>
        <dbReference type="ARBA" id="ARBA00022679"/>
    </source>
</evidence>
<dbReference type="RefSeq" id="WP_129892931.1">
    <property type="nucleotide sequence ID" value="NZ_CP035758.1"/>
</dbReference>
<keyword evidence="7" id="KW-0479">Metal-binding</keyword>
<feature type="domain" description="HD/PDEase" evidence="12">
    <location>
        <begin position="248"/>
        <end position="427"/>
    </location>
</feature>
<dbReference type="Pfam" id="PF01743">
    <property type="entry name" value="PolyA_pol"/>
    <property type="match status" value="1"/>
</dbReference>
<sequence length="508" mass="57729">MQRELYKIDSLTLHVLQRVASYFSDHHTRAYLVGGALRNLLLGESFTDWDIAVHGDAPRLARRLADKLHGYYAYMNEKASRVVVKEDAHGLSLDISPMLGDVIEEDLRQRDFTVNAMAVPLDNLIQHFTTAAPLTLIDPLQGLDDLDARILRACNEGIFRHDPLRMLRAVRFMARYRLTIESHTQKFISRDSSLLPRAASERIHEELYTILRLPGATERLRFLDQHGLFTALFPEFIAARGMPQPALHYWDVLEHSLESVAALEHLASLWQQSPQEIACSPLENSEQHDLQEVRTLLEQAEQEGIFQFTQLTAPPMKLAALLHDIGKPVTYAVDDEGNIHFYGHPQAGVPLAQQIMQRLSASTHDRRLVQQVVAHHMRPGQLSQTTITERAIRRYFVELGPAGIIVALVSLADHLAMRGPEPLARTWYNHLATVRLLLTRYIRERERILPPRIIQAEELMRRLKIAPGPLVGQLLDYIAEAQAEGLIHSKDDALWLAEEKLQQSQAES</sequence>
<comment type="similarity">
    <text evidence="2 11">Belongs to the tRNA nucleotidyltransferase/poly(A) polymerase family.</text>
</comment>
<dbReference type="KEGG" id="kbs:EPA93_40210"/>
<evidence type="ECO:0000256" key="5">
    <source>
        <dbReference type="ARBA" id="ARBA00022694"/>
    </source>
</evidence>
<proteinExistence type="inferred from homology"/>
<evidence type="ECO:0000256" key="1">
    <source>
        <dbReference type="ARBA" id="ARBA00001946"/>
    </source>
</evidence>
<dbReference type="NCBIfam" id="TIGR00277">
    <property type="entry name" value="HDIG"/>
    <property type="match status" value="1"/>
</dbReference>
<dbReference type="SMART" id="SM00471">
    <property type="entry name" value="HDc"/>
    <property type="match status" value="1"/>
</dbReference>
<evidence type="ECO:0000259" key="12">
    <source>
        <dbReference type="SMART" id="SM00471"/>
    </source>
</evidence>
<dbReference type="GO" id="GO:0046872">
    <property type="term" value="F:metal ion binding"/>
    <property type="evidence" value="ECO:0007669"/>
    <property type="project" value="UniProtKB-KW"/>
</dbReference>
<keyword evidence="9" id="KW-0460">Magnesium</keyword>
<name>A0A4P6K2D8_KTERU</name>
<evidence type="ECO:0000256" key="8">
    <source>
        <dbReference type="ARBA" id="ARBA00022741"/>
    </source>
</evidence>
<keyword evidence="10 11" id="KW-0694">RNA-binding</keyword>
<protein>
    <submittedName>
        <fullName evidence="13">HD domain-containing protein</fullName>
    </submittedName>
</protein>
<dbReference type="InterPro" id="IPR043519">
    <property type="entry name" value="NT_sf"/>
</dbReference>
<reference evidence="13 14" key="1">
    <citation type="submission" date="2019-01" db="EMBL/GenBank/DDBJ databases">
        <title>Ktedonosporobacter rubrisoli SCAWS-G2.</title>
        <authorList>
            <person name="Huang Y."/>
            <person name="Yan B."/>
        </authorList>
    </citation>
    <scope>NUCLEOTIDE SEQUENCE [LARGE SCALE GENOMIC DNA]</scope>
    <source>
        <strain evidence="13 14">SCAWS-G2</strain>
    </source>
</reference>
<dbReference type="Gene3D" id="1.10.3090.10">
    <property type="entry name" value="cca-adding enzyme, domain 2"/>
    <property type="match status" value="1"/>
</dbReference>
<dbReference type="InterPro" id="IPR032828">
    <property type="entry name" value="PolyA_RNA-bd"/>
</dbReference>
<evidence type="ECO:0000256" key="11">
    <source>
        <dbReference type="RuleBase" id="RU003953"/>
    </source>
</evidence>
<dbReference type="AlphaFoldDB" id="A0A4P6K2D8"/>
<dbReference type="InterPro" id="IPR003607">
    <property type="entry name" value="HD/PDEase_dom"/>
</dbReference>
<accession>A0A4P6K2D8</accession>
<dbReference type="EMBL" id="CP035758">
    <property type="protein sequence ID" value="QBD81870.1"/>
    <property type="molecule type" value="Genomic_DNA"/>
</dbReference>
<keyword evidence="5" id="KW-0819">tRNA processing</keyword>
<evidence type="ECO:0000256" key="7">
    <source>
        <dbReference type="ARBA" id="ARBA00022723"/>
    </source>
</evidence>
<gene>
    <name evidence="13" type="ORF">EPA93_40210</name>
</gene>
<evidence type="ECO:0000313" key="13">
    <source>
        <dbReference type="EMBL" id="QBD81870.1"/>
    </source>
</evidence>